<reference evidence="12 14" key="1">
    <citation type="submission" date="2014-08" db="EMBL/GenBank/DDBJ databases">
        <title>Porphyromonas crevioricanis strain:COT-253_OH1447 Genome sequencing.</title>
        <authorList>
            <person name="Wallis C."/>
            <person name="Deusch O."/>
            <person name="O'Flynn C."/>
            <person name="Davis I."/>
            <person name="Jospin G."/>
            <person name="Darling A.E."/>
            <person name="Coil D.A."/>
            <person name="Alexiev A."/>
            <person name="Horsfall A."/>
            <person name="Kirkwood N."/>
            <person name="Harris S."/>
            <person name="Eisen J.A."/>
        </authorList>
    </citation>
    <scope>NUCLEOTIDE SEQUENCE [LARGE SCALE GENOMIC DNA]</scope>
    <source>
        <strain evidence="14">COT-253 OH1447</strain>
        <strain evidence="12">COT-253_OH1447</strain>
    </source>
</reference>
<evidence type="ECO:0000256" key="5">
    <source>
        <dbReference type="ARBA" id="ARBA00023110"/>
    </source>
</evidence>
<evidence type="ECO:0000313" key="13">
    <source>
        <dbReference type="EMBL" id="SQH72313.1"/>
    </source>
</evidence>
<evidence type="ECO:0000256" key="8">
    <source>
        <dbReference type="ARBA" id="ARBA00037071"/>
    </source>
</evidence>
<keyword evidence="7 9" id="KW-0413">Isomerase</keyword>
<feature type="domain" description="PPIase FKBP-type" evidence="11">
    <location>
        <begin position="17"/>
        <end position="98"/>
    </location>
</feature>
<dbReference type="GO" id="GO:0005737">
    <property type="term" value="C:cytoplasm"/>
    <property type="evidence" value="ECO:0007669"/>
    <property type="project" value="UniProtKB-SubCell"/>
</dbReference>
<comment type="subcellular location">
    <subcellularLocation>
        <location evidence="2">Cytoplasm</location>
    </subcellularLocation>
</comment>
<keyword evidence="15" id="KW-1185">Reference proteome</keyword>
<dbReference type="SUPFAM" id="SSF54534">
    <property type="entry name" value="FKBP-like"/>
    <property type="match status" value="1"/>
</dbReference>
<dbReference type="InterPro" id="IPR001179">
    <property type="entry name" value="PPIase_FKBP_dom"/>
</dbReference>
<evidence type="ECO:0000256" key="7">
    <source>
        <dbReference type="ARBA" id="ARBA00023235"/>
    </source>
</evidence>
<dbReference type="GO" id="GO:0003755">
    <property type="term" value="F:peptidyl-prolyl cis-trans isomerase activity"/>
    <property type="evidence" value="ECO:0007669"/>
    <property type="project" value="UniProtKB-UniRule"/>
</dbReference>
<dbReference type="PANTHER" id="PTHR47861:SF3">
    <property type="entry name" value="FKBP-TYPE PEPTIDYL-PROLYL CIS-TRANS ISOMERASE SLYD"/>
    <property type="match status" value="1"/>
</dbReference>
<keyword evidence="4" id="KW-0963">Cytoplasm</keyword>
<dbReference type="InterPro" id="IPR048261">
    <property type="entry name" value="SlpA/SlyD-like_ins_sf"/>
</dbReference>
<dbReference type="EMBL" id="LS483447">
    <property type="protein sequence ID" value="SQH72313.1"/>
    <property type="molecule type" value="Genomic_DNA"/>
</dbReference>
<evidence type="ECO:0000256" key="2">
    <source>
        <dbReference type="ARBA" id="ARBA00004496"/>
    </source>
</evidence>
<gene>
    <name evidence="13" type="primary">slyD</name>
    <name evidence="12" type="ORF">HQ38_08060</name>
    <name evidence="13" type="ORF">NCTC12858_00124</name>
</gene>
<name>A0A0A2FZT3_9PORP</name>
<comment type="similarity">
    <text evidence="3 10">Belongs to the FKBP-type PPIase family.</text>
</comment>
<dbReference type="Proteomes" id="UP000030136">
    <property type="component" value="Unassembled WGS sequence"/>
</dbReference>
<dbReference type="OrthoDB" id="9808891at2"/>
<dbReference type="Proteomes" id="UP000249300">
    <property type="component" value="Chromosome 1"/>
</dbReference>
<sequence length="201" mass="21986">MKTISNNLFVACKYELFAGEQEERQLVEQATAEKPMAYIHGMGLMLEAFEKKMQNLKVGDKFDFELSPEEAYGMTNKEYIIDLPKKIFQNDKEEFDAENVFPGNTLPMNDSEGNMLVGKVVEVKDDVVVMDFNHPLANNYLHFVGEVLEVREATAEDNAQFFNNHGGCSCGCGDEHESSCGCGEEGGSCGGGCGGGCSCGC</sequence>
<keyword evidence="5 9" id="KW-0697">Rotamase</keyword>
<evidence type="ECO:0000256" key="9">
    <source>
        <dbReference type="PROSITE-ProRule" id="PRU00277"/>
    </source>
</evidence>
<comment type="catalytic activity">
    <reaction evidence="1 9 10">
        <text>[protein]-peptidylproline (omega=180) = [protein]-peptidylproline (omega=0)</text>
        <dbReference type="Rhea" id="RHEA:16237"/>
        <dbReference type="Rhea" id="RHEA-COMP:10747"/>
        <dbReference type="Rhea" id="RHEA-COMP:10748"/>
        <dbReference type="ChEBI" id="CHEBI:83833"/>
        <dbReference type="ChEBI" id="CHEBI:83834"/>
        <dbReference type="EC" id="5.2.1.8"/>
    </reaction>
</comment>
<dbReference type="RefSeq" id="WP_023935920.1">
    <property type="nucleotide sequence ID" value="NZ_FUXH01000005.1"/>
</dbReference>
<reference evidence="13 15" key="2">
    <citation type="submission" date="2018-06" db="EMBL/GenBank/DDBJ databases">
        <authorList>
            <consortium name="Pathogen Informatics"/>
            <person name="Doyle S."/>
        </authorList>
    </citation>
    <scope>NUCLEOTIDE SEQUENCE [LARGE SCALE GENOMIC DNA]</scope>
    <source>
        <strain evidence="13 15">NCTC12858</strain>
    </source>
</reference>
<dbReference type="GO" id="GO:0042026">
    <property type="term" value="P:protein refolding"/>
    <property type="evidence" value="ECO:0007669"/>
    <property type="project" value="UniProtKB-ARBA"/>
</dbReference>
<evidence type="ECO:0000313" key="15">
    <source>
        <dbReference type="Proteomes" id="UP000249300"/>
    </source>
</evidence>
<evidence type="ECO:0000259" key="11">
    <source>
        <dbReference type="PROSITE" id="PS50059"/>
    </source>
</evidence>
<dbReference type="Gene3D" id="3.10.50.40">
    <property type="match status" value="1"/>
</dbReference>
<dbReference type="Gene3D" id="2.40.10.330">
    <property type="match status" value="1"/>
</dbReference>
<dbReference type="eggNOG" id="COG1047">
    <property type="taxonomic scope" value="Bacteria"/>
</dbReference>
<proteinExistence type="inferred from homology"/>
<accession>A0A0A2FZT3</accession>
<organism evidence="13 15">
    <name type="scientific">Porphyromonas crevioricanis</name>
    <dbReference type="NCBI Taxonomy" id="393921"/>
    <lineage>
        <taxon>Bacteria</taxon>
        <taxon>Pseudomonadati</taxon>
        <taxon>Bacteroidota</taxon>
        <taxon>Bacteroidia</taxon>
        <taxon>Bacteroidales</taxon>
        <taxon>Porphyromonadaceae</taxon>
        <taxon>Porphyromonas</taxon>
    </lineage>
</organism>
<comment type="function">
    <text evidence="8">Also involved in hydrogenase metallocenter assembly, probably by participating in the nickel insertion step. This function in hydrogenase biosynthesis requires chaperone activity and the presence of the metal-binding domain, but not PPIase activity.</text>
</comment>
<dbReference type="PANTHER" id="PTHR47861">
    <property type="entry name" value="FKBP-TYPE PEPTIDYL-PROLYL CIS-TRANS ISOMERASE SLYD"/>
    <property type="match status" value="1"/>
</dbReference>
<dbReference type="EMBL" id="JQJC01000023">
    <property type="protein sequence ID" value="KGN93729.1"/>
    <property type="molecule type" value="Genomic_DNA"/>
</dbReference>
<dbReference type="KEGG" id="pcre:NCTC12858_00124"/>
<evidence type="ECO:0000313" key="14">
    <source>
        <dbReference type="Proteomes" id="UP000030136"/>
    </source>
</evidence>
<evidence type="ECO:0000256" key="3">
    <source>
        <dbReference type="ARBA" id="ARBA00006577"/>
    </source>
</evidence>
<evidence type="ECO:0000313" key="12">
    <source>
        <dbReference type="EMBL" id="KGN93729.1"/>
    </source>
</evidence>
<evidence type="ECO:0000256" key="10">
    <source>
        <dbReference type="RuleBase" id="RU003915"/>
    </source>
</evidence>
<protein>
    <recommendedName>
        <fullName evidence="10">Peptidyl-prolyl cis-trans isomerase</fullName>
        <ecNumber evidence="10">5.2.1.8</ecNumber>
    </recommendedName>
</protein>
<evidence type="ECO:0000256" key="1">
    <source>
        <dbReference type="ARBA" id="ARBA00000971"/>
    </source>
</evidence>
<evidence type="ECO:0000256" key="6">
    <source>
        <dbReference type="ARBA" id="ARBA00023186"/>
    </source>
</evidence>
<dbReference type="AlphaFoldDB" id="A0A0A2FZT3"/>
<dbReference type="PROSITE" id="PS50059">
    <property type="entry name" value="FKBP_PPIASE"/>
    <property type="match status" value="1"/>
</dbReference>
<keyword evidence="6" id="KW-0143">Chaperone</keyword>
<dbReference type="STRING" id="393921.HQ45_07095"/>
<evidence type="ECO:0000256" key="4">
    <source>
        <dbReference type="ARBA" id="ARBA00022490"/>
    </source>
</evidence>
<dbReference type="EC" id="5.2.1.8" evidence="10"/>
<dbReference type="InterPro" id="IPR046357">
    <property type="entry name" value="PPIase_dom_sf"/>
</dbReference>
<dbReference type="Pfam" id="PF00254">
    <property type="entry name" value="FKBP_C"/>
    <property type="match status" value="1"/>
</dbReference>